<accession>A0A654ISF8</accession>
<evidence type="ECO:0000313" key="1">
    <source>
        <dbReference type="EMBL" id="VZS00533.1"/>
    </source>
</evidence>
<sequence length="115" mass="13385">MLGGETKEKVKYIPKRDKNTNFNAIKKYGEKLYGFFYSNVEKLNKLNSGDQSELSSLIRRVTALYSSIAKYSSLSDLQSKDKVKSEDEDLFNEYDKVVTNYEKEETNIWNFLNSL</sequence>
<proteinExistence type="predicted"/>
<gene>
    <name evidence="1" type="ORF">MF5582_00646</name>
</gene>
<reference evidence="1" key="1">
    <citation type="submission" date="2019-11" db="EMBL/GenBank/DDBJ databases">
        <authorList>
            <person name="Falquet L."/>
            <person name="Falquet L."/>
        </authorList>
    </citation>
    <scope>NUCLEOTIDE SEQUENCE</scope>
    <source>
        <strain evidence="1">14/OD_0492</strain>
    </source>
</reference>
<name>A0A654ISF8_9MOLU</name>
<protein>
    <submittedName>
        <fullName evidence="1">Uncharacterized protein</fullName>
    </submittedName>
</protein>
<organism evidence="1">
    <name type="scientific">Mycoplasma feriruminatoris</name>
    <dbReference type="NCBI Taxonomy" id="1179777"/>
    <lineage>
        <taxon>Bacteria</taxon>
        <taxon>Bacillati</taxon>
        <taxon>Mycoplasmatota</taxon>
        <taxon>Mollicutes</taxon>
        <taxon>Mycoplasmataceae</taxon>
        <taxon>Mycoplasma</taxon>
    </lineage>
</organism>
<dbReference type="EMBL" id="LR739237">
    <property type="protein sequence ID" value="VZS00533.1"/>
    <property type="molecule type" value="Genomic_DNA"/>
</dbReference>
<dbReference type="AlphaFoldDB" id="A0A654ISF8"/>